<accession>A0A0F9F1M1</accession>
<dbReference type="InterPro" id="IPR054612">
    <property type="entry name" value="Phage_capsid-like_C"/>
</dbReference>
<dbReference type="EMBL" id="LAZR01034559">
    <property type="protein sequence ID" value="KKL44962.1"/>
    <property type="molecule type" value="Genomic_DNA"/>
</dbReference>
<feature type="region of interest" description="Disordered" evidence="3">
    <location>
        <begin position="90"/>
        <end position="114"/>
    </location>
</feature>
<proteinExistence type="predicted"/>
<gene>
    <name evidence="5" type="ORF">LCGC14_2360430</name>
</gene>
<dbReference type="SUPFAM" id="SSF56563">
    <property type="entry name" value="Major capsid protein gp5"/>
    <property type="match status" value="1"/>
</dbReference>
<organism evidence="5">
    <name type="scientific">marine sediment metagenome</name>
    <dbReference type="NCBI Taxonomy" id="412755"/>
    <lineage>
        <taxon>unclassified sequences</taxon>
        <taxon>metagenomes</taxon>
        <taxon>ecological metagenomes</taxon>
    </lineage>
</organism>
<evidence type="ECO:0000256" key="1">
    <source>
        <dbReference type="ARBA" id="ARBA00004328"/>
    </source>
</evidence>
<dbReference type="Gene3D" id="3.30.2320.10">
    <property type="entry name" value="hypothetical protein PF0899 domain"/>
    <property type="match status" value="1"/>
</dbReference>
<comment type="subcellular location">
    <subcellularLocation>
        <location evidence="1">Virion</location>
    </subcellularLocation>
</comment>
<comment type="caution">
    <text evidence="5">The sequence shown here is derived from an EMBL/GenBank/DDBJ whole genome shotgun (WGS) entry which is preliminary data.</text>
</comment>
<reference evidence="5" key="1">
    <citation type="journal article" date="2015" name="Nature">
        <title>Complex archaea that bridge the gap between prokaryotes and eukaryotes.</title>
        <authorList>
            <person name="Spang A."/>
            <person name="Saw J.H."/>
            <person name="Jorgensen S.L."/>
            <person name="Zaremba-Niedzwiedzka K."/>
            <person name="Martijn J."/>
            <person name="Lind A.E."/>
            <person name="van Eijk R."/>
            <person name="Schleper C."/>
            <person name="Guy L."/>
            <person name="Ettema T.J."/>
        </authorList>
    </citation>
    <scope>NUCLEOTIDE SEQUENCE</scope>
</reference>
<evidence type="ECO:0000259" key="4">
    <source>
        <dbReference type="Pfam" id="PF05065"/>
    </source>
</evidence>
<protein>
    <recommendedName>
        <fullName evidence="4">Phage capsid-like C-terminal domain-containing protein</fullName>
    </recommendedName>
</protein>
<dbReference type="GO" id="GO:0044423">
    <property type="term" value="C:virion component"/>
    <property type="evidence" value="ECO:0007669"/>
    <property type="project" value="UniProtKB-KW"/>
</dbReference>
<name>A0A0F9F1M1_9ZZZZ</name>
<dbReference type="NCBIfam" id="TIGR01554">
    <property type="entry name" value="major_cap_HK97"/>
    <property type="match status" value="1"/>
</dbReference>
<evidence type="ECO:0000256" key="3">
    <source>
        <dbReference type="SAM" id="MobiDB-lite"/>
    </source>
</evidence>
<dbReference type="Pfam" id="PF05065">
    <property type="entry name" value="Phage_capsid"/>
    <property type="match status" value="1"/>
</dbReference>
<dbReference type="InterPro" id="IPR024455">
    <property type="entry name" value="Phage_capsid"/>
</dbReference>
<sequence>MLEIQELQGQLDHLIDRTGKVLDEAKITLDGKASHDFRRVKAYGKHSKTGEDYTSTEIHEQFTADTAEMNALGEKISTLKSALQAAEKLAQPTSSMNHPGGGGVDTHKNSGSDQEFKSIGQLITEDPVFKQWSKSKGTQKFGAIEIGDFGIRDLQLKTLFERTAGWAPESIRSGRVVDAVTRPIQLIDIMPPGTVNQAAYVYMLETTRTHAAQETAEGAAYKESTFVLTETTKTVQKITDSVPVTDEQLEDVVAAQSYLDMRLRFGVRQRLDKQILDGDESTPNLAGILNESGIQTQAKGDDPVFDAIHKGMTKVTLIGRASTSHIVLHQNDWQKIRLNRTNDGIYILGNPGVIVEARLFGIPVVQTDVLTEGVGLVGAFTDFSQLFERRGIVVEIGFSDDDFLKGKQHIRASMRAVIAWYRPPAFATVTGINV</sequence>
<dbReference type="Gene3D" id="3.30.2400.10">
    <property type="entry name" value="Major capsid protein gp5"/>
    <property type="match status" value="1"/>
</dbReference>
<feature type="domain" description="Phage capsid-like C-terminal" evidence="4">
    <location>
        <begin position="180"/>
        <end position="430"/>
    </location>
</feature>
<dbReference type="AlphaFoldDB" id="A0A0F9F1M1"/>
<evidence type="ECO:0000256" key="2">
    <source>
        <dbReference type="ARBA" id="ARBA00022844"/>
    </source>
</evidence>
<keyword evidence="2" id="KW-0946">Virion</keyword>
<feature type="compositionally biased region" description="Basic and acidic residues" evidence="3">
    <location>
        <begin position="105"/>
        <end position="114"/>
    </location>
</feature>
<evidence type="ECO:0000313" key="5">
    <source>
        <dbReference type="EMBL" id="KKL44962.1"/>
    </source>
</evidence>